<evidence type="ECO:0000259" key="1">
    <source>
        <dbReference type="Pfam" id="PF19580"/>
    </source>
</evidence>
<dbReference type="InterPro" id="IPR005135">
    <property type="entry name" value="Endo/exonuclease/phosphatase"/>
</dbReference>
<keyword evidence="2" id="KW-0255">Endonuclease</keyword>
<dbReference type="Pfam" id="PF19580">
    <property type="entry name" value="Exo_endo_phos_3"/>
    <property type="match status" value="1"/>
</dbReference>
<dbReference type="RefSeq" id="WP_013759742.1">
    <property type="nucleotide sequence ID" value="NC_015501.1"/>
</dbReference>
<feature type="domain" description="Endonuclease/exonuclease/phosphatase" evidence="1">
    <location>
        <begin position="36"/>
        <end position="351"/>
    </location>
</feature>
<organism evidence="2 3">
    <name type="scientific">Porphyromonas asaccharolytica (strain ATCC 25260 / DSM 20707 / BCRC 10618 / CCUG 7834 / JCM 6326 / LMG 13178 / VPI 4198 / B440)</name>
    <name type="common">Bacteroides asaccharolyticus</name>
    <dbReference type="NCBI Taxonomy" id="879243"/>
    <lineage>
        <taxon>Bacteria</taxon>
        <taxon>Pseudomonadati</taxon>
        <taxon>Bacteroidota</taxon>
        <taxon>Bacteroidia</taxon>
        <taxon>Bacteroidales</taxon>
        <taxon>Porphyromonadaceae</taxon>
        <taxon>Porphyromonas</taxon>
    </lineage>
</organism>
<evidence type="ECO:0000313" key="2">
    <source>
        <dbReference type="EMBL" id="AEE12019.1"/>
    </source>
</evidence>
<dbReference type="EMBL" id="CP002689">
    <property type="protein sequence ID" value="AEE12019.1"/>
    <property type="molecule type" value="Genomic_DNA"/>
</dbReference>
<dbReference type="Proteomes" id="UP000006545">
    <property type="component" value="Chromosome"/>
</dbReference>
<protein>
    <submittedName>
        <fullName evidence="2">Endonuclease/exonuclease/phosphatase</fullName>
    </submittedName>
</protein>
<evidence type="ECO:0000313" key="3">
    <source>
        <dbReference type="Proteomes" id="UP000006545"/>
    </source>
</evidence>
<dbReference type="AlphaFoldDB" id="F4KL45"/>
<proteinExistence type="predicted"/>
<keyword evidence="2" id="KW-0378">Hydrolase</keyword>
<dbReference type="STRING" id="879243.Poras_0065"/>
<dbReference type="SUPFAM" id="SSF56219">
    <property type="entry name" value="DNase I-like"/>
    <property type="match status" value="1"/>
</dbReference>
<keyword evidence="2" id="KW-0540">Nuclease</keyword>
<reference evidence="3" key="1">
    <citation type="submission" date="2011-04" db="EMBL/GenBank/DDBJ databases">
        <title>The complete genome of Porphyromonas asaccharolytica DSM 20707.</title>
        <authorList>
            <person name="Lucas S."/>
            <person name="Han J."/>
            <person name="Lapidus A."/>
            <person name="Bruce D."/>
            <person name="Goodwin L."/>
            <person name="Pitluck S."/>
            <person name="Peters L."/>
            <person name="Kyrpides N."/>
            <person name="Mavromatis K."/>
            <person name="Ivanova N."/>
            <person name="Ovchinnikova G."/>
            <person name="Pagani I."/>
            <person name="Lu M."/>
            <person name="Detter J.C."/>
            <person name="Tapia R."/>
            <person name="Han C."/>
            <person name="Land M."/>
            <person name="Hauser L."/>
            <person name="Markowitz V."/>
            <person name="Cheng J.-F."/>
            <person name="Hugenholtz P."/>
            <person name="Woyke T."/>
            <person name="Wu D."/>
            <person name="Gronow S."/>
            <person name="Wellnitz S."/>
            <person name="Brambilla E."/>
            <person name="Klenk H.-P."/>
            <person name="Eisen J.A."/>
        </authorList>
    </citation>
    <scope>NUCLEOTIDE SEQUENCE [LARGE SCALE GENOMIC DNA]</scope>
    <source>
        <strain evidence="3">ATCC 25260 / DSM 20707 / VPI 4198</strain>
    </source>
</reference>
<dbReference type="KEGG" id="pah:Poras_0065"/>
<dbReference type="Gene3D" id="3.60.10.10">
    <property type="entry name" value="Endonuclease/exonuclease/phosphatase"/>
    <property type="match status" value="1"/>
</dbReference>
<accession>F4KL45</accession>
<dbReference type="PANTHER" id="PTHR42834">
    <property type="entry name" value="ENDONUCLEASE/EXONUCLEASE/PHOSPHATASE FAMILY PROTEIN (AFU_ORTHOLOGUE AFUA_3G09210)"/>
    <property type="match status" value="1"/>
</dbReference>
<name>F4KL45_PORAD</name>
<dbReference type="eggNOG" id="COG2374">
    <property type="taxonomic scope" value="Bacteria"/>
</dbReference>
<gene>
    <name evidence="2" type="ordered locus">Poras_0065</name>
</gene>
<keyword evidence="3" id="KW-1185">Reference proteome</keyword>
<dbReference type="GO" id="GO:0004519">
    <property type="term" value="F:endonuclease activity"/>
    <property type="evidence" value="ECO:0007669"/>
    <property type="project" value="UniProtKB-KW"/>
</dbReference>
<dbReference type="OrthoDB" id="9802724at2"/>
<dbReference type="InterPro" id="IPR036691">
    <property type="entry name" value="Endo/exonu/phosph_ase_sf"/>
</dbReference>
<sequence length="357" mass="40395">MTHSTHCSRWGWLITLLSLSFGIIYAQQSTTPQRVTVAFYNLENLFDTIDQENNDEEFLPEGANRWTLERYQHKLRNMSHVISLIGGDGPAIIGVAEIENRGVLEDLIAEESLRDKHYDIVHYDSPDRRGIDCAILYQPEVYKVFASGARAVEIPNEPWIKTRDVVYASGLLDGEIVHVLVGHWPSRSGGEAVSLHRRMAAAKTMRSVADSLYTLFPGSKVIMMGDFNDDPISPSVRDGLGVQNHPDQTKPADYYTPMLQLYNKGMGTLAYRDVWNLFDIIAVNGELIGSNPTTWQLYRDPETTDMAFIFKQPFMIQQSGQYKGYTLRTFVGGQWQGGYSDHFPVYVYLVKGATKRP</sequence>
<dbReference type="HOGENOM" id="CLU_058239_1_0_10"/>
<dbReference type="PANTHER" id="PTHR42834:SF1">
    <property type="entry name" value="ENDONUCLEASE_EXONUCLEASE_PHOSPHATASE FAMILY PROTEIN (AFU_ORTHOLOGUE AFUA_3G09210)"/>
    <property type="match status" value="1"/>
</dbReference>